<feature type="compositionally biased region" description="Polar residues" evidence="1">
    <location>
        <begin position="228"/>
        <end position="248"/>
    </location>
</feature>
<reference evidence="2 3" key="1">
    <citation type="journal article" date="2017" name="Genome Announc.">
        <title>Genome sequence of the saprophytic ascomycete Epicoccum nigrum ICMP 19927 strain isolated from New Zealand.</title>
        <authorList>
            <person name="Fokin M."/>
            <person name="Fleetwood D."/>
            <person name="Weir B.S."/>
            <person name="Villas-Boas S.G."/>
        </authorList>
    </citation>
    <scope>NUCLEOTIDE SEQUENCE [LARGE SCALE GENOMIC DNA]</scope>
    <source>
        <strain evidence="2 3">ICMP 19927</strain>
    </source>
</reference>
<evidence type="ECO:0000313" key="3">
    <source>
        <dbReference type="Proteomes" id="UP000193240"/>
    </source>
</evidence>
<gene>
    <name evidence="2" type="ORF">B5807_07039</name>
</gene>
<dbReference type="AlphaFoldDB" id="A0A1Y2LXZ0"/>
<sequence length="384" mass="42086">MARVEVNRGEEPMTPSFDKEIRDATTDSRISRRNSSSTTGSGKPIPPGHWTLPISGNCPRCRHHHHSIKVHIKNTEEASGLVDVHCEKCNKLWIGPGTLNATRISLASNETIDPPPEDPEVRTALYRAIRSVTRVAILSPTLPGIQEGTPGLTRELSTRSLMQHGDQEPVGSQYPLTSSRAATSPAASSPKRIEKSKRIGTTATFSRHLLRVKSRVSRMTKYLREGSLVTSSDNRELSQNATTNSESWSMGVGPASLRSHVEHPATDTRPAAALEAQSPLCTIDPEAIGRMTPEQRFVYFRSRITAFSKQYSAIPKTSPQGSDHSYPGSVSLDMATIRDHLAGIGHGYDQRLPNDYLRNSDPALPRQSLQISDTRTSEADTVVV</sequence>
<feature type="region of interest" description="Disordered" evidence="1">
    <location>
        <begin position="165"/>
        <end position="200"/>
    </location>
</feature>
<name>A0A1Y2LXZ0_EPING</name>
<feature type="region of interest" description="Disordered" evidence="1">
    <location>
        <begin position="227"/>
        <end position="258"/>
    </location>
</feature>
<evidence type="ECO:0000256" key="1">
    <source>
        <dbReference type="SAM" id="MobiDB-lite"/>
    </source>
</evidence>
<feature type="compositionally biased region" description="Low complexity" evidence="1">
    <location>
        <begin position="177"/>
        <end position="190"/>
    </location>
</feature>
<keyword evidence="3" id="KW-1185">Reference proteome</keyword>
<evidence type="ECO:0000313" key="2">
    <source>
        <dbReference type="EMBL" id="OSS48775.1"/>
    </source>
</evidence>
<dbReference type="InParanoid" id="A0A1Y2LXZ0"/>
<organism evidence="2 3">
    <name type="scientific">Epicoccum nigrum</name>
    <name type="common">Soil fungus</name>
    <name type="synonym">Epicoccum purpurascens</name>
    <dbReference type="NCBI Taxonomy" id="105696"/>
    <lineage>
        <taxon>Eukaryota</taxon>
        <taxon>Fungi</taxon>
        <taxon>Dikarya</taxon>
        <taxon>Ascomycota</taxon>
        <taxon>Pezizomycotina</taxon>
        <taxon>Dothideomycetes</taxon>
        <taxon>Pleosporomycetidae</taxon>
        <taxon>Pleosporales</taxon>
        <taxon>Pleosporineae</taxon>
        <taxon>Didymellaceae</taxon>
        <taxon>Epicoccum</taxon>
    </lineage>
</organism>
<feature type="region of interest" description="Disordered" evidence="1">
    <location>
        <begin position="360"/>
        <end position="384"/>
    </location>
</feature>
<proteinExistence type="predicted"/>
<dbReference type="EMBL" id="KZ107845">
    <property type="protein sequence ID" value="OSS48775.1"/>
    <property type="molecule type" value="Genomic_DNA"/>
</dbReference>
<accession>A0A1Y2LXZ0</accession>
<feature type="region of interest" description="Disordered" evidence="1">
    <location>
        <begin position="1"/>
        <end position="51"/>
    </location>
</feature>
<dbReference type="Proteomes" id="UP000193240">
    <property type="component" value="Unassembled WGS sequence"/>
</dbReference>
<protein>
    <submittedName>
        <fullName evidence="2">Uncharacterized protein</fullName>
    </submittedName>
</protein>
<feature type="compositionally biased region" description="Basic and acidic residues" evidence="1">
    <location>
        <begin position="1"/>
        <end position="30"/>
    </location>
</feature>
<dbReference type="OMA" id="HMIRAST"/>